<keyword evidence="1" id="KW-0677">Repeat</keyword>
<dbReference type="Proteomes" id="UP000677054">
    <property type="component" value="Unassembled WGS sequence"/>
</dbReference>
<proteinExistence type="predicted"/>
<feature type="region of interest" description="Disordered" evidence="4">
    <location>
        <begin position="604"/>
        <end position="680"/>
    </location>
</feature>
<dbReference type="Gene3D" id="1.20.5.170">
    <property type="match status" value="1"/>
</dbReference>
<keyword evidence="7" id="KW-1185">Reference proteome</keyword>
<dbReference type="Gene3D" id="2.60.120.290">
    <property type="entry name" value="Spermadhesin, CUB domain"/>
    <property type="match status" value="4"/>
</dbReference>
<feature type="compositionally biased region" description="Low complexity" evidence="4">
    <location>
        <begin position="612"/>
        <end position="628"/>
    </location>
</feature>
<evidence type="ECO:0000313" key="6">
    <source>
        <dbReference type="EMBL" id="CAD7245182.1"/>
    </source>
</evidence>
<dbReference type="PROSITE" id="PS01180">
    <property type="entry name" value="CUB"/>
    <property type="match status" value="4"/>
</dbReference>
<evidence type="ECO:0000256" key="3">
    <source>
        <dbReference type="PROSITE-ProRule" id="PRU00059"/>
    </source>
</evidence>
<dbReference type="InterPro" id="IPR046347">
    <property type="entry name" value="bZIP_sf"/>
</dbReference>
<evidence type="ECO:0000256" key="4">
    <source>
        <dbReference type="SAM" id="MobiDB-lite"/>
    </source>
</evidence>
<gene>
    <name evidence="6" type="ORF">DSTB1V02_LOCUS5057</name>
</gene>
<dbReference type="SUPFAM" id="SSF49854">
    <property type="entry name" value="Spermadhesin, CUB domain"/>
    <property type="match status" value="4"/>
</dbReference>
<dbReference type="Pfam" id="PF00431">
    <property type="entry name" value="CUB"/>
    <property type="match status" value="4"/>
</dbReference>
<evidence type="ECO:0000259" key="5">
    <source>
        <dbReference type="PROSITE" id="PS01180"/>
    </source>
</evidence>
<dbReference type="PANTHER" id="PTHR24251:SF40">
    <property type="entry name" value="CUB DOMAIN-CONTAINING PROTEIN"/>
    <property type="match status" value="1"/>
</dbReference>
<dbReference type="GO" id="GO:0003700">
    <property type="term" value="F:DNA-binding transcription factor activity"/>
    <property type="evidence" value="ECO:0007669"/>
    <property type="project" value="InterPro"/>
</dbReference>
<evidence type="ECO:0000256" key="2">
    <source>
        <dbReference type="ARBA" id="ARBA00023157"/>
    </source>
</evidence>
<feature type="domain" description="CUB" evidence="5">
    <location>
        <begin position="244"/>
        <end position="356"/>
    </location>
</feature>
<dbReference type="InterPro" id="IPR035914">
    <property type="entry name" value="Sperma_CUB_dom_sf"/>
</dbReference>
<dbReference type="CDD" id="cd14686">
    <property type="entry name" value="bZIP"/>
    <property type="match status" value="1"/>
</dbReference>
<dbReference type="InterPro" id="IPR000859">
    <property type="entry name" value="CUB_dom"/>
</dbReference>
<feature type="domain" description="CUB" evidence="5">
    <location>
        <begin position="45"/>
        <end position="97"/>
    </location>
</feature>
<dbReference type="CDD" id="cd00041">
    <property type="entry name" value="CUB"/>
    <property type="match status" value="4"/>
</dbReference>
<reference evidence="6" key="1">
    <citation type="submission" date="2020-11" db="EMBL/GenBank/DDBJ databases">
        <authorList>
            <person name="Tran Van P."/>
        </authorList>
    </citation>
    <scope>NUCLEOTIDE SEQUENCE</scope>
</reference>
<comment type="caution">
    <text evidence="3">Lacks conserved residue(s) required for the propagation of feature annotation.</text>
</comment>
<dbReference type="Pfam" id="PF07716">
    <property type="entry name" value="bZIP_2"/>
    <property type="match status" value="1"/>
</dbReference>
<dbReference type="InterPro" id="IPR004827">
    <property type="entry name" value="bZIP"/>
</dbReference>
<organism evidence="6">
    <name type="scientific">Darwinula stevensoni</name>
    <dbReference type="NCBI Taxonomy" id="69355"/>
    <lineage>
        <taxon>Eukaryota</taxon>
        <taxon>Metazoa</taxon>
        <taxon>Ecdysozoa</taxon>
        <taxon>Arthropoda</taxon>
        <taxon>Crustacea</taxon>
        <taxon>Oligostraca</taxon>
        <taxon>Ostracoda</taxon>
        <taxon>Podocopa</taxon>
        <taxon>Podocopida</taxon>
        <taxon>Darwinulocopina</taxon>
        <taxon>Darwinuloidea</taxon>
        <taxon>Darwinulidae</taxon>
        <taxon>Darwinula</taxon>
    </lineage>
</organism>
<dbReference type="PANTHER" id="PTHR24251">
    <property type="entry name" value="OVOCHYMASE-RELATED"/>
    <property type="match status" value="1"/>
</dbReference>
<feature type="compositionally biased region" description="Acidic residues" evidence="4">
    <location>
        <begin position="629"/>
        <end position="643"/>
    </location>
</feature>
<keyword evidence="2" id="KW-1015">Disulfide bond</keyword>
<name>A0A7R9A2F5_9CRUS</name>
<dbReference type="SUPFAM" id="SSF57959">
    <property type="entry name" value="Leucine zipper domain"/>
    <property type="match status" value="1"/>
</dbReference>
<sequence length="709" mass="78458">MSASFLLVTFGFLKPDLLSMFFNNYELTLIFQDVVILQRIVAAVIWDNMVASSDLIGRFCGSTSPPPIAASSNWLYIRFVTDGMNELSGFTATISNIDLPCGSVAPINVTTSVGEISSPNYPDNYPVNTRCRWVLAAPEGQQVTLTFKTMDIERSSSCAKDGLIVSDVLPDSSTGVYASRGDRPEARMIWSPYGMGQSHVYCGGDVPPAFQSIGNTVSINFYSDSGNVAKGFRVQFITTPVPGCNVTYEHGNGRIRHPGWPGESPQGIICYMTIRTPPGTRISVYPRALIIARGNNCTDSVLQFRDGVETTSPLLLSHCGWAPRRSVFSTGNAMQLLYKTPATSFHSYFDLTFTSTDRGQGCGGAFQEISGYFTSPFYPGPPNSSVDCRWAVSVPANYLVRLTFTDWAFGPSGSCDTNFMELYVPNPGIGESALFSRFCGDGFPCLDHRRNESATSVIPAILIRREWVYEACENVEKPYYYPKAGRDVRSPSPLSIGRLISSIPGSAYNENEYENWGRESLETCFPELEEPTLGDQPDEELEQLQPMGTELEELQPVEVKQLEPEELYGYLKGKTIVPYETVIQQNISSANTLVLEVPEVPDTIGHGFLPRSESPSSNSSSSDGASTSQEDERDSGSTSDDDAPPPKKRRRPKLDKSDPKYALIRVQNNQSSRKCRQKRKLKIQEKEEALQDLEEKMEKTTYCTVYTDE</sequence>
<feature type="domain" description="CUB" evidence="5">
    <location>
        <begin position="362"/>
        <end position="444"/>
    </location>
</feature>
<dbReference type="SMART" id="SM00042">
    <property type="entry name" value="CUB"/>
    <property type="match status" value="3"/>
</dbReference>
<evidence type="ECO:0000313" key="7">
    <source>
        <dbReference type="Proteomes" id="UP000677054"/>
    </source>
</evidence>
<dbReference type="EMBL" id="LR900315">
    <property type="protein sequence ID" value="CAD7245182.1"/>
    <property type="molecule type" value="Genomic_DNA"/>
</dbReference>
<feature type="domain" description="CUB" evidence="5">
    <location>
        <begin position="101"/>
        <end position="239"/>
    </location>
</feature>
<accession>A0A7R9A2F5</accession>
<protein>
    <recommendedName>
        <fullName evidence="5">CUB domain-containing protein</fullName>
    </recommendedName>
</protein>
<evidence type="ECO:0000256" key="1">
    <source>
        <dbReference type="ARBA" id="ARBA00022737"/>
    </source>
</evidence>
<dbReference type="OrthoDB" id="10009301at2759"/>
<dbReference type="EMBL" id="CAJPEV010000798">
    <property type="protein sequence ID" value="CAG0888617.1"/>
    <property type="molecule type" value="Genomic_DNA"/>
</dbReference>
<dbReference type="AlphaFoldDB" id="A0A7R9A2F5"/>
<dbReference type="PROSITE" id="PS00036">
    <property type="entry name" value="BZIP_BASIC"/>
    <property type="match status" value="1"/>
</dbReference>